<dbReference type="Proteomes" id="UP000257032">
    <property type="component" value="Unassembled WGS sequence"/>
</dbReference>
<comment type="caution">
    <text evidence="1">The sequence shown here is derived from an EMBL/GenBank/DDBJ whole genome shotgun (WGS) entry which is preliminary data.</text>
</comment>
<reference evidence="1 2" key="1">
    <citation type="submission" date="2018-08" db="EMBL/GenBank/DDBJ databases">
        <title>Genome sequence of strict halophilic Halobacillus trueperi SS1 isolated from Lunsu, a salty water body of North West Himalayas.</title>
        <authorList>
            <person name="Gupta S."/>
            <person name="Sharma P."/>
            <person name="Dev K."/>
            <person name="Baumler D."/>
            <person name="Sourirajan A."/>
        </authorList>
    </citation>
    <scope>NUCLEOTIDE SEQUENCE [LARGE SCALE GENOMIC DNA]</scope>
    <source>
        <strain evidence="1 2">SS1</strain>
    </source>
</reference>
<evidence type="ECO:0000313" key="1">
    <source>
        <dbReference type="EMBL" id="RDY70850.1"/>
    </source>
</evidence>
<accession>A0A3D8VNA4</accession>
<dbReference type="EMBL" id="QTLC01000039">
    <property type="protein sequence ID" value="RDY70850.1"/>
    <property type="molecule type" value="Genomic_DNA"/>
</dbReference>
<name>A0A3D8VNA4_9BACI</name>
<dbReference type="RefSeq" id="WP_181898622.1">
    <property type="nucleotide sequence ID" value="NZ_QTLC01000039.1"/>
</dbReference>
<organism evidence="1 2">
    <name type="scientific">Halobacillus trueperi</name>
    <dbReference type="NCBI Taxonomy" id="156205"/>
    <lineage>
        <taxon>Bacteria</taxon>
        <taxon>Bacillati</taxon>
        <taxon>Bacillota</taxon>
        <taxon>Bacilli</taxon>
        <taxon>Bacillales</taxon>
        <taxon>Bacillaceae</taxon>
        <taxon>Halobacillus</taxon>
    </lineage>
</organism>
<feature type="non-terminal residue" evidence="1">
    <location>
        <position position="78"/>
    </location>
</feature>
<proteinExistence type="predicted"/>
<evidence type="ECO:0000313" key="2">
    <source>
        <dbReference type="Proteomes" id="UP000257032"/>
    </source>
</evidence>
<protein>
    <submittedName>
        <fullName evidence="1">Uncharacterized protein</fullName>
    </submittedName>
</protein>
<gene>
    <name evidence="1" type="ORF">DXT76_10725</name>
</gene>
<dbReference type="AlphaFoldDB" id="A0A3D8VNA4"/>
<sequence length="78" mass="9000">METTRRKAFGIGELRIGWSSWNEKEQSVKWAYPDKRGSTSIRSPEVPLDILVELLVFALDEGILSLEQQHKIKNTLMK</sequence>